<keyword evidence="9" id="KW-0802">TPR repeat</keyword>
<accession>A0AAV8A7N5</accession>
<evidence type="ECO:0000256" key="3">
    <source>
        <dbReference type="ARBA" id="ARBA00022763"/>
    </source>
</evidence>
<keyword evidence="2" id="KW-0547">Nucleotide-binding</keyword>
<feature type="region of interest" description="Disordered" evidence="10">
    <location>
        <begin position="531"/>
        <end position="697"/>
    </location>
</feature>
<dbReference type="GO" id="GO:0006338">
    <property type="term" value="P:chromatin remodeling"/>
    <property type="evidence" value="ECO:0007669"/>
    <property type="project" value="TreeGrafter"/>
</dbReference>
<feature type="compositionally biased region" description="Low complexity" evidence="10">
    <location>
        <begin position="568"/>
        <end position="578"/>
    </location>
</feature>
<evidence type="ECO:0000256" key="4">
    <source>
        <dbReference type="ARBA" id="ARBA00022801"/>
    </source>
</evidence>
<dbReference type="SMART" id="SM00028">
    <property type="entry name" value="TPR"/>
    <property type="match status" value="3"/>
</dbReference>
<evidence type="ECO:0000256" key="1">
    <source>
        <dbReference type="ARBA" id="ARBA00004123"/>
    </source>
</evidence>
<reference evidence="11" key="1">
    <citation type="submission" date="2022-08" db="EMBL/GenBank/DDBJ databases">
        <title>Novel sulphate-reducing endosymbionts in the free-living metamonad Anaeramoeba.</title>
        <authorList>
            <person name="Jerlstrom-Hultqvist J."/>
            <person name="Cepicka I."/>
            <person name="Gallot-Lavallee L."/>
            <person name="Salas-Leiva D."/>
            <person name="Curtis B.A."/>
            <person name="Zahonova K."/>
            <person name="Pipaliya S."/>
            <person name="Dacks J."/>
            <person name="Roger A.J."/>
        </authorList>
    </citation>
    <scope>NUCLEOTIDE SEQUENCE</scope>
    <source>
        <strain evidence="11">Busselton2</strain>
    </source>
</reference>
<keyword evidence="4" id="KW-0378">Hydrolase</keyword>
<comment type="subcellular location">
    <subcellularLocation>
        <location evidence="1">Nucleus</location>
    </subcellularLocation>
</comment>
<keyword evidence="3" id="KW-0227">DNA damage</keyword>
<evidence type="ECO:0000256" key="8">
    <source>
        <dbReference type="ARBA" id="ARBA00023242"/>
    </source>
</evidence>
<dbReference type="EMBL" id="JANTQA010000012">
    <property type="protein sequence ID" value="KAJ3450293.1"/>
    <property type="molecule type" value="Genomic_DNA"/>
</dbReference>
<dbReference type="GO" id="GO:0006281">
    <property type="term" value="P:DNA repair"/>
    <property type="evidence" value="ECO:0007669"/>
    <property type="project" value="UniProtKB-KW"/>
</dbReference>
<evidence type="ECO:0000256" key="2">
    <source>
        <dbReference type="ARBA" id="ARBA00022741"/>
    </source>
</evidence>
<keyword evidence="5" id="KW-0067">ATP-binding</keyword>
<feature type="repeat" description="TPR" evidence="9">
    <location>
        <begin position="381"/>
        <end position="414"/>
    </location>
</feature>
<dbReference type="GO" id="GO:0031297">
    <property type="term" value="P:replication fork processing"/>
    <property type="evidence" value="ECO:0007669"/>
    <property type="project" value="TreeGrafter"/>
</dbReference>
<evidence type="ECO:0000256" key="9">
    <source>
        <dbReference type="PROSITE-ProRule" id="PRU00339"/>
    </source>
</evidence>
<comment type="caution">
    <text evidence="11">The sequence shown here is derived from an EMBL/GenBank/DDBJ whole genome shotgun (WGS) entry which is preliminary data.</text>
</comment>
<keyword evidence="8" id="KW-0539">Nucleus</keyword>
<dbReference type="InterPro" id="IPR011990">
    <property type="entry name" value="TPR-like_helical_dom_sf"/>
</dbReference>
<organism evidence="11 12">
    <name type="scientific">Anaeramoeba flamelloides</name>
    <dbReference type="NCBI Taxonomy" id="1746091"/>
    <lineage>
        <taxon>Eukaryota</taxon>
        <taxon>Metamonada</taxon>
        <taxon>Anaeramoebidae</taxon>
        <taxon>Anaeramoeba</taxon>
    </lineage>
</organism>
<feature type="compositionally biased region" description="Basic residues" evidence="10">
    <location>
        <begin position="670"/>
        <end position="697"/>
    </location>
</feature>
<name>A0AAV8A7N5_9EUKA</name>
<dbReference type="PROSITE" id="PS50005">
    <property type="entry name" value="TPR"/>
    <property type="match status" value="1"/>
</dbReference>
<dbReference type="GO" id="GO:0016787">
    <property type="term" value="F:hydrolase activity"/>
    <property type="evidence" value="ECO:0007669"/>
    <property type="project" value="UniProtKB-KW"/>
</dbReference>
<gene>
    <name evidence="11" type="ORF">M0812_06464</name>
</gene>
<dbReference type="Gene3D" id="1.25.40.10">
    <property type="entry name" value="Tetratricopeptide repeat domain"/>
    <property type="match status" value="1"/>
</dbReference>
<feature type="compositionally biased region" description="Basic residues" evidence="10">
    <location>
        <begin position="466"/>
        <end position="484"/>
    </location>
</feature>
<feature type="compositionally biased region" description="Acidic residues" evidence="10">
    <location>
        <begin position="531"/>
        <end position="542"/>
    </location>
</feature>
<dbReference type="GO" id="GO:0005524">
    <property type="term" value="F:ATP binding"/>
    <property type="evidence" value="ECO:0007669"/>
    <property type="project" value="UniProtKB-KW"/>
</dbReference>
<dbReference type="InterPro" id="IPR019734">
    <property type="entry name" value="TPR_rpt"/>
</dbReference>
<feature type="compositionally biased region" description="Acidic residues" evidence="10">
    <location>
        <begin position="579"/>
        <end position="606"/>
    </location>
</feature>
<feature type="region of interest" description="Disordered" evidence="10">
    <location>
        <begin position="466"/>
        <end position="497"/>
    </location>
</feature>
<evidence type="ECO:0000256" key="5">
    <source>
        <dbReference type="ARBA" id="ARBA00022840"/>
    </source>
</evidence>
<dbReference type="GO" id="GO:0005721">
    <property type="term" value="C:pericentric heterochromatin"/>
    <property type="evidence" value="ECO:0007669"/>
    <property type="project" value="TreeGrafter"/>
</dbReference>
<keyword evidence="6" id="KW-0238">DNA-binding</keyword>
<dbReference type="GO" id="GO:0031490">
    <property type="term" value="F:chromatin DNA binding"/>
    <property type="evidence" value="ECO:0007669"/>
    <property type="project" value="TreeGrafter"/>
</dbReference>
<dbReference type="GO" id="GO:0005634">
    <property type="term" value="C:nucleus"/>
    <property type="evidence" value="ECO:0007669"/>
    <property type="project" value="UniProtKB-SubCell"/>
</dbReference>
<dbReference type="Proteomes" id="UP001146793">
    <property type="component" value="Unassembled WGS sequence"/>
</dbReference>
<dbReference type="AlphaFoldDB" id="A0AAV8A7N5"/>
<dbReference type="PANTHER" id="PTHR46357">
    <property type="entry name" value="TRANSCRIPTIONAL REGULATOR ATRX"/>
    <property type="match status" value="1"/>
</dbReference>
<sequence length="697" mass="81681">MYDLSDTESEPDEFYTEEDFKQNEDIILNNIFDDFLLREVCIEKPKHESFFDFYPNEIKSHLLSVERNIPKNSSIHNLLGHYYLYLEDYVRSEEEFLKAAAWLSGTGKKTIRNTSKINKVFAEIKCMESYCVLLRFAQKVSLESQQQVESYEKGKERRLKNAAAKNRSRLNDKDFYFLTLRKTKSNQKKKINLNQINSIVFQKQIERKIKEKQETNKKKKKFHTPDHFFLKMTTTISELFLQGDPILKTVMDELVRKLSNRFQNSFSVCNSHEFFNLLGVFNLLLHKQELAINVFSSASSVFPSYLDICNNLGACLLSRWEDVEQIKFLFQKVLLSDREHPEALNNYAILLLTDTTHGKNRKRISQAIDFYRRALYLQNSAGYWCNLASAYCLGGQGKNSRLCFHKALQLDPKNLNILRNYVRFLMLFGQNLIAEKIAKYILIQQINEYENFDVLENKLNIKKQPLSKKTKSDKRKKKRTKKGKKNDGDSESETDENDKASIDLEIIRRNKILARDWLLMAQILAEGSIENVEEDSNGEDEEIKGKEVKSEKMENREENKLAIDTETSTENSNVSNSDSDSDSGSDSDSDSDLDLDSDSDTYTDSDLDNKRNKNKDKKKKKYKTTRKGKRRRIAMKRKKRKRKRKKGKAKNINIEDADNESSDSISEEKRRKKKQLKKKYIEKKKKIKKKKKKKKKK</sequence>
<dbReference type="PANTHER" id="PTHR46357:SF1">
    <property type="entry name" value="TRANSCRIPTIONAL REGULATOR ATRX"/>
    <property type="match status" value="1"/>
</dbReference>
<protein>
    <submittedName>
        <fullName evidence="11">E3 ubiquitin-protein ligase rbbp6</fullName>
    </submittedName>
</protein>
<evidence type="ECO:0000313" key="11">
    <source>
        <dbReference type="EMBL" id="KAJ3450293.1"/>
    </source>
</evidence>
<dbReference type="InterPro" id="IPR052131">
    <property type="entry name" value="ATRX_domain-containing"/>
</dbReference>
<evidence type="ECO:0000256" key="7">
    <source>
        <dbReference type="ARBA" id="ARBA00023204"/>
    </source>
</evidence>
<evidence type="ECO:0000313" key="12">
    <source>
        <dbReference type="Proteomes" id="UP001146793"/>
    </source>
</evidence>
<dbReference type="SUPFAM" id="SSF48452">
    <property type="entry name" value="TPR-like"/>
    <property type="match status" value="1"/>
</dbReference>
<feature type="compositionally biased region" description="Basic and acidic residues" evidence="10">
    <location>
        <begin position="543"/>
        <end position="563"/>
    </location>
</feature>
<keyword evidence="7" id="KW-0234">DNA repair</keyword>
<evidence type="ECO:0000256" key="6">
    <source>
        <dbReference type="ARBA" id="ARBA00023125"/>
    </source>
</evidence>
<proteinExistence type="predicted"/>
<evidence type="ECO:0000256" key="10">
    <source>
        <dbReference type="SAM" id="MobiDB-lite"/>
    </source>
</evidence>
<feature type="compositionally biased region" description="Basic residues" evidence="10">
    <location>
        <begin position="612"/>
        <end position="649"/>
    </location>
</feature>